<evidence type="ECO:0000313" key="11">
    <source>
        <dbReference type="Proteomes" id="UP000001977"/>
    </source>
</evidence>
<protein>
    <submittedName>
        <fullName evidence="10">ABC transporter, permease protein</fullName>
    </submittedName>
</protein>
<dbReference type="AlphaFoldDB" id="Q2KTP4"/>
<evidence type="ECO:0000256" key="5">
    <source>
        <dbReference type="ARBA" id="ARBA00022692"/>
    </source>
</evidence>
<dbReference type="eggNOG" id="COG1177">
    <property type="taxonomic scope" value="Bacteria"/>
</dbReference>
<evidence type="ECO:0000256" key="3">
    <source>
        <dbReference type="ARBA" id="ARBA00022475"/>
    </source>
</evidence>
<dbReference type="GeneID" id="92933383"/>
<keyword evidence="4" id="KW-0997">Cell inner membrane</keyword>
<keyword evidence="2 8" id="KW-0813">Transport</keyword>
<evidence type="ECO:0000256" key="1">
    <source>
        <dbReference type="ARBA" id="ARBA00004429"/>
    </source>
</evidence>
<dbReference type="Proteomes" id="UP000001977">
    <property type="component" value="Chromosome"/>
</dbReference>
<evidence type="ECO:0000256" key="8">
    <source>
        <dbReference type="RuleBase" id="RU363032"/>
    </source>
</evidence>
<dbReference type="InterPro" id="IPR035906">
    <property type="entry name" value="MetI-like_sf"/>
</dbReference>
<keyword evidence="5 8" id="KW-0812">Transmembrane</keyword>
<feature type="transmembrane region" description="Helical" evidence="8">
    <location>
        <begin position="68"/>
        <end position="92"/>
    </location>
</feature>
<dbReference type="KEGG" id="bav:BAV3356"/>
<sequence>MSTLYSRADARLGFALTLAVASFLIGPVILSVLAGLTRNYFIGLSSGLTLRWIEQVWAMYSDTIWRSLFIASVTLIICAALGVPLAWVFALLPGRLSRACEELLTLPVAVPGLASALALIISWGTVSGLRGSVWFIVIGHVLFTLPFMVRAARASMDAGLAILDEAAATLGASRTRRFFSIVVPNAMPGILTGALSVLTLSIGEFNLTWLLHTPLTTTLPVGLADSYASMRLEVASAYTLVFLLMLLPLMVGLQWLARSHSRIR</sequence>
<proteinExistence type="inferred from homology"/>
<dbReference type="GO" id="GO:0005886">
    <property type="term" value="C:plasma membrane"/>
    <property type="evidence" value="ECO:0007669"/>
    <property type="project" value="UniProtKB-SubCell"/>
</dbReference>
<dbReference type="Gene3D" id="1.10.3720.10">
    <property type="entry name" value="MetI-like"/>
    <property type="match status" value="1"/>
</dbReference>
<feature type="transmembrane region" description="Helical" evidence="8">
    <location>
        <begin position="132"/>
        <end position="149"/>
    </location>
</feature>
<evidence type="ECO:0000256" key="2">
    <source>
        <dbReference type="ARBA" id="ARBA00022448"/>
    </source>
</evidence>
<name>Q2KTP4_BORA1</name>
<evidence type="ECO:0000256" key="4">
    <source>
        <dbReference type="ARBA" id="ARBA00022519"/>
    </source>
</evidence>
<dbReference type="PANTHER" id="PTHR43357">
    <property type="entry name" value="INNER MEMBRANE ABC TRANSPORTER PERMEASE PROTEIN YDCV"/>
    <property type="match status" value="1"/>
</dbReference>
<feature type="transmembrane region" description="Helical" evidence="8">
    <location>
        <begin position="104"/>
        <end position="126"/>
    </location>
</feature>
<organism evidence="10 11">
    <name type="scientific">Bordetella avium (strain 197N)</name>
    <dbReference type="NCBI Taxonomy" id="360910"/>
    <lineage>
        <taxon>Bacteria</taxon>
        <taxon>Pseudomonadati</taxon>
        <taxon>Pseudomonadota</taxon>
        <taxon>Betaproteobacteria</taxon>
        <taxon>Burkholderiales</taxon>
        <taxon>Alcaligenaceae</taxon>
        <taxon>Bordetella</taxon>
    </lineage>
</organism>
<feature type="transmembrane region" description="Helical" evidence="8">
    <location>
        <begin position="235"/>
        <end position="257"/>
    </location>
</feature>
<dbReference type="GO" id="GO:0055085">
    <property type="term" value="P:transmembrane transport"/>
    <property type="evidence" value="ECO:0007669"/>
    <property type="project" value="InterPro"/>
</dbReference>
<comment type="subcellular location">
    <subcellularLocation>
        <location evidence="1">Cell inner membrane</location>
        <topology evidence="1">Multi-pass membrane protein</topology>
    </subcellularLocation>
    <subcellularLocation>
        <location evidence="8">Cell membrane</location>
        <topology evidence="8">Multi-pass membrane protein</topology>
    </subcellularLocation>
</comment>
<evidence type="ECO:0000256" key="7">
    <source>
        <dbReference type="ARBA" id="ARBA00023136"/>
    </source>
</evidence>
<dbReference type="PROSITE" id="PS50928">
    <property type="entry name" value="ABC_TM1"/>
    <property type="match status" value="1"/>
</dbReference>
<dbReference type="InterPro" id="IPR000515">
    <property type="entry name" value="MetI-like"/>
</dbReference>
<keyword evidence="11" id="KW-1185">Reference proteome</keyword>
<reference evidence="10 11" key="1">
    <citation type="journal article" date="2006" name="J. Bacteriol.">
        <title>Comparison of the genome sequence of the poultry pathogen Bordetella avium with those of B. bronchiseptica, B. pertussis, and B. parapertussis reveals extensive diversity in surface structures associated with host interaction.</title>
        <authorList>
            <person name="Sebaihia M."/>
            <person name="Preston A."/>
            <person name="Maskell D.J."/>
            <person name="Kuzmiak H."/>
            <person name="Connell T.D."/>
            <person name="King N.D."/>
            <person name="Orndorff P.E."/>
            <person name="Miyamoto D.M."/>
            <person name="Thomson N.R."/>
            <person name="Harris D."/>
            <person name="Goble A."/>
            <person name="Lord A."/>
            <person name="Murphy L."/>
            <person name="Quail M.A."/>
            <person name="Rutter S."/>
            <person name="Squares R."/>
            <person name="Squares S."/>
            <person name="Woodward J."/>
            <person name="Parkhill J."/>
            <person name="Temple L.M."/>
        </authorList>
    </citation>
    <scope>NUCLEOTIDE SEQUENCE [LARGE SCALE GENOMIC DNA]</scope>
    <source>
        <strain evidence="10 11">197N</strain>
    </source>
</reference>
<evidence type="ECO:0000313" key="10">
    <source>
        <dbReference type="EMBL" id="CAJ50966.1"/>
    </source>
</evidence>
<dbReference type="HOGENOM" id="CLU_016047_3_4_4"/>
<dbReference type="EMBL" id="AM167904">
    <property type="protein sequence ID" value="CAJ50966.1"/>
    <property type="molecule type" value="Genomic_DNA"/>
</dbReference>
<feature type="domain" description="ABC transmembrane type-1" evidence="9">
    <location>
        <begin position="64"/>
        <end position="253"/>
    </location>
</feature>
<keyword evidence="3" id="KW-1003">Cell membrane</keyword>
<dbReference type="SUPFAM" id="SSF161098">
    <property type="entry name" value="MetI-like"/>
    <property type="match status" value="1"/>
</dbReference>
<dbReference type="OrthoDB" id="27542at2"/>
<accession>Q2KTP4</accession>
<keyword evidence="7 8" id="KW-0472">Membrane</keyword>
<comment type="similarity">
    <text evidence="8">Belongs to the binding-protein-dependent transport system permease family.</text>
</comment>
<keyword evidence="6 8" id="KW-1133">Transmembrane helix</keyword>
<evidence type="ECO:0000256" key="6">
    <source>
        <dbReference type="ARBA" id="ARBA00022989"/>
    </source>
</evidence>
<dbReference type="CDD" id="cd06261">
    <property type="entry name" value="TM_PBP2"/>
    <property type="match status" value="1"/>
</dbReference>
<dbReference type="PANTHER" id="PTHR43357:SF4">
    <property type="entry name" value="INNER MEMBRANE ABC TRANSPORTER PERMEASE PROTEIN YDCV"/>
    <property type="match status" value="1"/>
</dbReference>
<gene>
    <name evidence="10" type="ordered locus">BAV3356</name>
</gene>
<feature type="transmembrane region" description="Helical" evidence="8">
    <location>
        <begin position="12"/>
        <end position="36"/>
    </location>
</feature>
<dbReference type="Pfam" id="PF00528">
    <property type="entry name" value="BPD_transp_1"/>
    <property type="match status" value="1"/>
</dbReference>
<evidence type="ECO:0000259" key="9">
    <source>
        <dbReference type="PROSITE" id="PS50928"/>
    </source>
</evidence>
<feature type="transmembrane region" description="Helical" evidence="8">
    <location>
        <begin position="178"/>
        <end position="202"/>
    </location>
</feature>
<dbReference type="STRING" id="360910.BAV3356"/>
<dbReference type="RefSeq" id="WP_012418993.1">
    <property type="nucleotide sequence ID" value="NC_010645.1"/>
</dbReference>